<organism evidence="12 13">
    <name type="scientific">Ureibacillus chungkukjangi</name>
    <dbReference type="NCBI Taxonomy" id="1202712"/>
    <lineage>
        <taxon>Bacteria</taxon>
        <taxon>Bacillati</taxon>
        <taxon>Bacillota</taxon>
        <taxon>Bacilli</taxon>
        <taxon>Bacillales</taxon>
        <taxon>Caryophanaceae</taxon>
        <taxon>Ureibacillus</taxon>
    </lineage>
</organism>
<gene>
    <name evidence="12" type="ORF">BJ095_1115</name>
</gene>
<comment type="similarity">
    <text evidence="1 9">Belongs to the peptidase S11 family.</text>
</comment>
<dbReference type="InterPro" id="IPR012338">
    <property type="entry name" value="Beta-lactam/transpept-like"/>
</dbReference>
<feature type="binding site" evidence="8">
    <location>
        <position position="212"/>
    </location>
    <ligand>
        <name>substrate</name>
    </ligand>
</feature>
<evidence type="ECO:0000256" key="2">
    <source>
        <dbReference type="ARBA" id="ARBA00022729"/>
    </source>
</evidence>
<proteinExistence type="inferred from homology"/>
<dbReference type="PRINTS" id="PR00725">
    <property type="entry name" value="DADACBPTASE1"/>
</dbReference>
<dbReference type="GO" id="GO:0009252">
    <property type="term" value="P:peptidoglycan biosynthetic process"/>
    <property type="evidence" value="ECO:0007669"/>
    <property type="project" value="UniProtKB-KW"/>
</dbReference>
<evidence type="ECO:0000313" key="13">
    <source>
        <dbReference type="Proteomes" id="UP000247416"/>
    </source>
</evidence>
<dbReference type="Pfam" id="PF00768">
    <property type="entry name" value="Peptidase_S11"/>
    <property type="match status" value="1"/>
</dbReference>
<feature type="domain" description="Peptidase S11 D-alanyl-D-alanine carboxypeptidase A N-terminal" evidence="11">
    <location>
        <begin position="25"/>
        <end position="241"/>
    </location>
</feature>
<feature type="active site" description="Acyl-ester intermediate" evidence="7">
    <location>
        <position position="53"/>
    </location>
</feature>
<keyword evidence="3" id="KW-0378">Hydrolase</keyword>
<dbReference type="InterPro" id="IPR018044">
    <property type="entry name" value="Peptidase_S11"/>
</dbReference>
<dbReference type="RefSeq" id="WP_248283774.1">
    <property type="nucleotide sequence ID" value="NZ_CP085009.1"/>
</dbReference>
<keyword evidence="4" id="KW-0133">Cell shape</keyword>
<keyword evidence="5" id="KW-0573">Peptidoglycan synthesis</keyword>
<comment type="caution">
    <text evidence="12">The sequence shown here is derived from an EMBL/GenBank/DDBJ whole genome shotgun (WGS) entry which is preliminary data.</text>
</comment>
<protein>
    <submittedName>
        <fullName evidence="12">D-alanyl-D-alanine carboxypeptidase</fullName>
    </submittedName>
</protein>
<keyword evidence="13" id="KW-1185">Reference proteome</keyword>
<evidence type="ECO:0000256" key="8">
    <source>
        <dbReference type="PIRSR" id="PIRSR618044-2"/>
    </source>
</evidence>
<sequence>MKSIVKLLFLLICSSAVYLSVAKSADASYAVIDAETGRLLSGSNAHAQMPIASLTKMWTALVAIENSNLDDEVKISRQAALSEGSSIYLEPGEKIKVETLLYGLMLRSGNDSAYALAEHTGGSFEGFIDLMNEKAVLYGLKNTYFMNPSGLHHDLHLSSAYDTAMMLKIALENDSFRKITSTVNYKSSEKNGVTWQNKHRLVQEQNGAVAGKTGFTKAAGRTLATYFEREDKKVIVVTLRESNDWQVHKQLANHVFSQYDIVTVAKKGVYKVTEDISVSLNKPIELLLNKQEEAGLRNVIHLSNNKENKYGIWHVLLNNESIYSTQVPLK</sequence>
<dbReference type="GO" id="GO:0008360">
    <property type="term" value="P:regulation of cell shape"/>
    <property type="evidence" value="ECO:0007669"/>
    <property type="project" value="UniProtKB-KW"/>
</dbReference>
<evidence type="ECO:0000256" key="3">
    <source>
        <dbReference type="ARBA" id="ARBA00022801"/>
    </source>
</evidence>
<feature type="chain" id="PRO_5039143985" evidence="10">
    <location>
        <begin position="20"/>
        <end position="330"/>
    </location>
</feature>
<dbReference type="Proteomes" id="UP000247416">
    <property type="component" value="Unassembled WGS sequence"/>
</dbReference>
<dbReference type="GO" id="GO:0009002">
    <property type="term" value="F:serine-type D-Ala-D-Ala carboxypeptidase activity"/>
    <property type="evidence" value="ECO:0007669"/>
    <property type="project" value="InterPro"/>
</dbReference>
<evidence type="ECO:0000259" key="11">
    <source>
        <dbReference type="Pfam" id="PF00768"/>
    </source>
</evidence>
<dbReference type="GO" id="GO:0006508">
    <property type="term" value="P:proteolysis"/>
    <property type="evidence" value="ECO:0007669"/>
    <property type="project" value="InterPro"/>
</dbReference>
<evidence type="ECO:0000313" key="12">
    <source>
        <dbReference type="EMBL" id="PYF06176.1"/>
    </source>
</evidence>
<dbReference type="PANTHER" id="PTHR21581">
    <property type="entry name" value="D-ALANYL-D-ALANINE CARBOXYPEPTIDASE"/>
    <property type="match status" value="1"/>
</dbReference>
<dbReference type="EMBL" id="QJTJ01000011">
    <property type="protein sequence ID" value="PYF06176.1"/>
    <property type="molecule type" value="Genomic_DNA"/>
</dbReference>
<dbReference type="PANTHER" id="PTHR21581:SF33">
    <property type="entry name" value="D-ALANYL-D-ALANINE CARBOXYPEPTIDASE DACB"/>
    <property type="match status" value="1"/>
</dbReference>
<evidence type="ECO:0000256" key="10">
    <source>
        <dbReference type="SAM" id="SignalP"/>
    </source>
</evidence>
<feature type="active site" evidence="7">
    <location>
        <position position="108"/>
    </location>
</feature>
<evidence type="ECO:0000256" key="5">
    <source>
        <dbReference type="ARBA" id="ARBA00022984"/>
    </source>
</evidence>
<dbReference type="SUPFAM" id="SSF56601">
    <property type="entry name" value="beta-lactamase/transpeptidase-like"/>
    <property type="match status" value="1"/>
</dbReference>
<accession>A0A318TN47</accession>
<keyword evidence="2 10" id="KW-0732">Signal</keyword>
<feature type="signal peptide" evidence="10">
    <location>
        <begin position="1"/>
        <end position="19"/>
    </location>
</feature>
<evidence type="ECO:0000256" key="4">
    <source>
        <dbReference type="ARBA" id="ARBA00022960"/>
    </source>
</evidence>
<evidence type="ECO:0000256" key="9">
    <source>
        <dbReference type="RuleBase" id="RU004016"/>
    </source>
</evidence>
<evidence type="ECO:0000256" key="1">
    <source>
        <dbReference type="ARBA" id="ARBA00007164"/>
    </source>
</evidence>
<evidence type="ECO:0000256" key="7">
    <source>
        <dbReference type="PIRSR" id="PIRSR618044-1"/>
    </source>
</evidence>
<dbReference type="AlphaFoldDB" id="A0A318TN47"/>
<dbReference type="GO" id="GO:0071555">
    <property type="term" value="P:cell wall organization"/>
    <property type="evidence" value="ECO:0007669"/>
    <property type="project" value="UniProtKB-KW"/>
</dbReference>
<evidence type="ECO:0000256" key="6">
    <source>
        <dbReference type="ARBA" id="ARBA00023316"/>
    </source>
</evidence>
<keyword evidence="12" id="KW-0121">Carboxypeptidase</keyword>
<dbReference type="InterPro" id="IPR001967">
    <property type="entry name" value="Peptidase_S11_N"/>
</dbReference>
<feature type="active site" description="Proton acceptor" evidence="7">
    <location>
        <position position="56"/>
    </location>
</feature>
<reference evidence="12 13" key="1">
    <citation type="submission" date="2018-06" db="EMBL/GenBank/DDBJ databases">
        <title>Genomic Encyclopedia of Archaeal and Bacterial Type Strains, Phase II (KMG-II): from individual species to whole genera.</title>
        <authorList>
            <person name="Goeker M."/>
        </authorList>
    </citation>
    <scope>NUCLEOTIDE SEQUENCE [LARGE SCALE GENOMIC DNA]</scope>
    <source>
        <strain evidence="12 13">KACC 16626</strain>
    </source>
</reference>
<keyword evidence="12" id="KW-0645">Protease</keyword>
<keyword evidence="6" id="KW-0961">Cell wall biogenesis/degradation</keyword>
<dbReference type="Gene3D" id="3.40.710.10">
    <property type="entry name" value="DD-peptidase/beta-lactamase superfamily"/>
    <property type="match status" value="1"/>
</dbReference>
<name>A0A318TN47_9BACL</name>